<dbReference type="Gene3D" id="3.10.180.10">
    <property type="entry name" value="2,3-Dihydroxybiphenyl 1,2-Dioxygenase, domain 1"/>
    <property type="match status" value="1"/>
</dbReference>
<feature type="domain" description="VOC" evidence="1">
    <location>
        <begin position="3"/>
        <end position="127"/>
    </location>
</feature>
<comment type="caution">
    <text evidence="2">The sequence shown here is derived from an EMBL/GenBank/DDBJ whole genome shotgun (WGS) entry which is preliminary data.</text>
</comment>
<dbReference type="PROSITE" id="PS51819">
    <property type="entry name" value="VOC"/>
    <property type="match status" value="1"/>
</dbReference>
<name>A0ABV6MIE2_9ACTN</name>
<dbReference type="SUPFAM" id="SSF54593">
    <property type="entry name" value="Glyoxalase/Bleomycin resistance protein/Dihydroxybiphenyl dioxygenase"/>
    <property type="match status" value="1"/>
</dbReference>
<dbReference type="EMBL" id="JBHLUH010000103">
    <property type="protein sequence ID" value="MFC0534138.1"/>
    <property type="molecule type" value="Genomic_DNA"/>
</dbReference>
<keyword evidence="3" id="KW-1185">Reference proteome</keyword>
<evidence type="ECO:0000259" key="1">
    <source>
        <dbReference type="PROSITE" id="PS51819"/>
    </source>
</evidence>
<proteinExistence type="predicted"/>
<dbReference type="InterPro" id="IPR004360">
    <property type="entry name" value="Glyas_Fos-R_dOase_dom"/>
</dbReference>
<dbReference type="Pfam" id="PF00903">
    <property type="entry name" value="Glyoxalase"/>
    <property type="match status" value="1"/>
</dbReference>
<dbReference type="InterPro" id="IPR029068">
    <property type="entry name" value="Glyas_Bleomycin-R_OHBP_Dase"/>
</dbReference>
<reference evidence="2 3" key="1">
    <citation type="submission" date="2024-09" db="EMBL/GenBank/DDBJ databases">
        <authorList>
            <person name="Sun Q."/>
            <person name="Mori K."/>
        </authorList>
    </citation>
    <scope>NUCLEOTIDE SEQUENCE [LARGE SCALE GENOMIC DNA]</scope>
    <source>
        <strain evidence="2 3">TBRC 3947</strain>
    </source>
</reference>
<dbReference type="Proteomes" id="UP001589867">
    <property type="component" value="Unassembled WGS sequence"/>
</dbReference>
<evidence type="ECO:0000313" key="2">
    <source>
        <dbReference type="EMBL" id="MFC0534138.1"/>
    </source>
</evidence>
<dbReference type="RefSeq" id="WP_377262590.1">
    <property type="nucleotide sequence ID" value="NZ_JBHLUH010000103.1"/>
</dbReference>
<gene>
    <name evidence="2" type="ORF">ACFFIA_41775</name>
</gene>
<dbReference type="PANTHER" id="PTHR36503:SF2">
    <property type="entry name" value="BLR2408 PROTEIN"/>
    <property type="match status" value="1"/>
</dbReference>
<protein>
    <submittedName>
        <fullName evidence="2">VOC family protein</fullName>
    </submittedName>
</protein>
<organism evidence="2 3">
    <name type="scientific">Phytohabitans kaempferiae</name>
    <dbReference type="NCBI Taxonomy" id="1620943"/>
    <lineage>
        <taxon>Bacteria</taxon>
        <taxon>Bacillati</taxon>
        <taxon>Actinomycetota</taxon>
        <taxon>Actinomycetes</taxon>
        <taxon>Micromonosporales</taxon>
        <taxon>Micromonosporaceae</taxon>
    </lineage>
</organism>
<accession>A0ABV6MIE2</accession>
<sequence length="146" mass="15800">MRPTATVVSLPVNDLDRSLRFYRDGLGLSTPGIDEYMIAFELPNLSLFLIESSQYQTYLDRAGVARSTATAGACILSCAIATKTEVDEIISRAGEAGGTARAAIEDDGSYTGYIRDPDGHVWELVCNDRTARAAARSPVTKGRRHT</sequence>
<evidence type="ECO:0000313" key="3">
    <source>
        <dbReference type="Proteomes" id="UP001589867"/>
    </source>
</evidence>
<dbReference type="InterPro" id="IPR037523">
    <property type="entry name" value="VOC_core"/>
</dbReference>
<dbReference type="PANTHER" id="PTHR36503">
    <property type="entry name" value="BLR2520 PROTEIN"/>
    <property type="match status" value="1"/>
</dbReference>